<evidence type="ECO:0000313" key="6">
    <source>
        <dbReference type="Proteomes" id="UP001172673"/>
    </source>
</evidence>
<accession>A0AA38WZK8</accession>
<evidence type="ECO:0000256" key="2">
    <source>
        <dbReference type="ARBA" id="ARBA00022448"/>
    </source>
</evidence>
<dbReference type="GO" id="GO:0031267">
    <property type="term" value="F:small GTPase binding"/>
    <property type="evidence" value="ECO:0007669"/>
    <property type="project" value="TreeGrafter"/>
</dbReference>
<feature type="compositionally biased region" description="Low complexity" evidence="4">
    <location>
        <begin position="74"/>
        <end position="111"/>
    </location>
</feature>
<evidence type="ECO:0000313" key="5">
    <source>
        <dbReference type="EMBL" id="KAJ9604045.1"/>
    </source>
</evidence>
<keyword evidence="6" id="KW-1185">Reference proteome</keyword>
<name>A0AA38WZK8_9EURO</name>
<feature type="region of interest" description="Disordered" evidence="4">
    <location>
        <begin position="60"/>
        <end position="119"/>
    </location>
</feature>
<evidence type="ECO:0000256" key="3">
    <source>
        <dbReference type="ARBA" id="ARBA00022927"/>
    </source>
</evidence>
<dbReference type="GO" id="GO:0006606">
    <property type="term" value="P:protein import into nucleus"/>
    <property type="evidence" value="ECO:0007669"/>
    <property type="project" value="TreeGrafter"/>
</dbReference>
<dbReference type="Gene3D" id="3.40.1000.10">
    <property type="entry name" value="Mog1/PsbP, alpha/beta/alpha sandwich"/>
    <property type="match status" value="1"/>
</dbReference>
<dbReference type="Pfam" id="PF04603">
    <property type="entry name" value="Mog1"/>
    <property type="match status" value="1"/>
</dbReference>
<protein>
    <submittedName>
        <fullName evidence="5">Uncharacterized protein</fullName>
    </submittedName>
</protein>
<keyword evidence="2" id="KW-0813">Transport</keyword>
<dbReference type="AlphaFoldDB" id="A0AA38WZK8"/>
<dbReference type="InterPro" id="IPR007681">
    <property type="entry name" value="Mog1"/>
</dbReference>
<reference evidence="5" key="1">
    <citation type="submission" date="2022-10" db="EMBL/GenBank/DDBJ databases">
        <title>Culturing micro-colonial fungi from biological soil crusts in the Mojave desert and describing Neophaeococcomyces mojavensis, and introducing the new genera and species Taxawa tesnikishii.</title>
        <authorList>
            <person name="Kurbessoian T."/>
            <person name="Stajich J.E."/>
        </authorList>
    </citation>
    <scope>NUCLEOTIDE SEQUENCE</scope>
    <source>
        <strain evidence="5">TK_41</strain>
    </source>
</reference>
<dbReference type="GO" id="GO:0005085">
    <property type="term" value="F:guanyl-nucleotide exchange factor activity"/>
    <property type="evidence" value="ECO:0007669"/>
    <property type="project" value="TreeGrafter"/>
</dbReference>
<proteinExistence type="inferred from homology"/>
<dbReference type="PANTHER" id="PTHR15837">
    <property type="entry name" value="RAN GUANINE NUCLEOTIDE RELEASE FACTOR"/>
    <property type="match status" value="1"/>
</dbReference>
<sequence length="278" mass="29210">MAARYAVRELYGGAMKVELPVELIDSSDIRQVPDHQEVFLSPTTLTSIIFEINTYVLPRGGNSDAPQTHSTDPTTTSVSQDGITTTTTTTTSVTTTSSTFLSSGSSATHPPTSSPPQETLDADAAKFHFTDVIAPPDSLVDGPLSPQPIRMADPSLSPFPAYMLAGNINTIDPRHPGGPAPQPITGSSATHASAPLASLVHQLQLLIRLQQYGTDLVVRVAIPLKEFAEAGRRLGSGSSDSGGSAADSMIAEEMGWARDLVARVVGTLGVRDWGLFGS</sequence>
<evidence type="ECO:0000256" key="1">
    <source>
        <dbReference type="ARBA" id="ARBA00010307"/>
    </source>
</evidence>
<dbReference type="GO" id="GO:0005634">
    <property type="term" value="C:nucleus"/>
    <property type="evidence" value="ECO:0007669"/>
    <property type="project" value="TreeGrafter"/>
</dbReference>
<dbReference type="PANTHER" id="PTHR15837:SF0">
    <property type="entry name" value="RAN GUANINE NUCLEOTIDE RELEASE FACTOR"/>
    <property type="match status" value="1"/>
</dbReference>
<dbReference type="Proteomes" id="UP001172673">
    <property type="component" value="Unassembled WGS sequence"/>
</dbReference>
<feature type="compositionally biased region" description="Polar residues" evidence="4">
    <location>
        <begin position="64"/>
        <end position="73"/>
    </location>
</feature>
<dbReference type="EMBL" id="JAPDRK010000020">
    <property type="protein sequence ID" value="KAJ9604045.1"/>
    <property type="molecule type" value="Genomic_DNA"/>
</dbReference>
<evidence type="ECO:0000256" key="4">
    <source>
        <dbReference type="SAM" id="MobiDB-lite"/>
    </source>
</evidence>
<keyword evidence="3" id="KW-0653">Protein transport</keyword>
<comment type="caution">
    <text evidence="5">The sequence shown here is derived from an EMBL/GenBank/DDBJ whole genome shotgun (WGS) entry which is preliminary data.</text>
</comment>
<dbReference type="SUPFAM" id="SSF55724">
    <property type="entry name" value="Mog1p/PsbP-like"/>
    <property type="match status" value="1"/>
</dbReference>
<comment type="similarity">
    <text evidence="1">Belongs to the MOG1 family.</text>
</comment>
<gene>
    <name evidence="5" type="ORF">H2200_011568</name>
</gene>
<organism evidence="5 6">
    <name type="scientific">Cladophialophora chaetospira</name>
    <dbReference type="NCBI Taxonomy" id="386627"/>
    <lineage>
        <taxon>Eukaryota</taxon>
        <taxon>Fungi</taxon>
        <taxon>Dikarya</taxon>
        <taxon>Ascomycota</taxon>
        <taxon>Pezizomycotina</taxon>
        <taxon>Eurotiomycetes</taxon>
        <taxon>Chaetothyriomycetidae</taxon>
        <taxon>Chaetothyriales</taxon>
        <taxon>Herpotrichiellaceae</taxon>
        <taxon>Cladophialophora</taxon>
    </lineage>
</organism>
<dbReference type="InterPro" id="IPR016123">
    <property type="entry name" value="Mog1/PsbP_a/b/a-sand"/>
</dbReference>